<evidence type="ECO:0000313" key="1">
    <source>
        <dbReference type="EMBL" id="KAJ9082680.1"/>
    </source>
</evidence>
<reference evidence="1" key="1">
    <citation type="submission" date="2022-04" db="EMBL/GenBank/DDBJ databases">
        <title>Genome of the entomopathogenic fungus Entomophthora muscae.</title>
        <authorList>
            <person name="Elya C."/>
            <person name="Lovett B.R."/>
            <person name="Lee E."/>
            <person name="Macias A.M."/>
            <person name="Hajek A.E."/>
            <person name="De Bivort B.L."/>
            <person name="Kasson M.T."/>
            <person name="De Fine Licht H.H."/>
            <person name="Stajich J.E."/>
        </authorList>
    </citation>
    <scope>NUCLEOTIDE SEQUENCE</scope>
    <source>
        <strain evidence="1">Berkeley</strain>
    </source>
</reference>
<organism evidence="1 2">
    <name type="scientific">Entomophthora muscae</name>
    <dbReference type="NCBI Taxonomy" id="34485"/>
    <lineage>
        <taxon>Eukaryota</taxon>
        <taxon>Fungi</taxon>
        <taxon>Fungi incertae sedis</taxon>
        <taxon>Zoopagomycota</taxon>
        <taxon>Entomophthoromycotina</taxon>
        <taxon>Entomophthoromycetes</taxon>
        <taxon>Entomophthorales</taxon>
        <taxon>Entomophthoraceae</taxon>
        <taxon>Entomophthora</taxon>
    </lineage>
</organism>
<proteinExistence type="predicted"/>
<sequence length="115" mass="13352">MTTLPSIDLLVPEINFKPTPRLISSIHQRSSEDTRQLSKLKPDFQTRAKLPSNPRHRMAPRQTSTLELVFRMCPFPTRGNKEFLASLLNTSPQRIQVWFQNKRQKIRTGLISKPN</sequence>
<accession>A0ACC2U7I7</accession>
<dbReference type="Proteomes" id="UP001165960">
    <property type="component" value="Unassembled WGS sequence"/>
</dbReference>
<evidence type="ECO:0000313" key="2">
    <source>
        <dbReference type="Proteomes" id="UP001165960"/>
    </source>
</evidence>
<keyword evidence="2" id="KW-1185">Reference proteome</keyword>
<protein>
    <submittedName>
        <fullName evidence="1">Uncharacterized protein</fullName>
    </submittedName>
</protein>
<name>A0ACC2U7I7_9FUNG</name>
<dbReference type="EMBL" id="QTSX02001425">
    <property type="protein sequence ID" value="KAJ9082680.1"/>
    <property type="molecule type" value="Genomic_DNA"/>
</dbReference>
<gene>
    <name evidence="1" type="ORF">DSO57_1002197</name>
</gene>
<comment type="caution">
    <text evidence="1">The sequence shown here is derived from an EMBL/GenBank/DDBJ whole genome shotgun (WGS) entry which is preliminary data.</text>
</comment>